<evidence type="ECO:0000313" key="6">
    <source>
        <dbReference type="Proteomes" id="UP000024816"/>
    </source>
</evidence>
<comment type="caution">
    <text evidence="5">The sequence shown here is derived from an EMBL/GenBank/DDBJ whole genome shotgun (WGS) entry which is preliminary data.</text>
</comment>
<dbReference type="PANTHER" id="PTHR42792">
    <property type="entry name" value="FLAGELLIN"/>
    <property type="match status" value="1"/>
</dbReference>
<organism evidence="5 6">
    <name type="scientific">Hyphomonas jannaschiana VP2</name>
    <dbReference type="NCBI Taxonomy" id="1280952"/>
    <lineage>
        <taxon>Bacteria</taxon>
        <taxon>Pseudomonadati</taxon>
        <taxon>Pseudomonadota</taxon>
        <taxon>Alphaproteobacteria</taxon>
        <taxon>Hyphomonadales</taxon>
        <taxon>Hyphomonadaceae</taxon>
        <taxon>Hyphomonas</taxon>
    </lineage>
</organism>
<dbReference type="STRING" id="1280952.HJA_13000"/>
<dbReference type="PATRIC" id="fig|1280952.3.peg.2600"/>
<keyword evidence="3" id="KW-0975">Bacterial flagellum</keyword>
<evidence type="ECO:0000313" key="5">
    <source>
        <dbReference type="EMBL" id="KCZ87458.1"/>
    </source>
</evidence>
<dbReference type="SUPFAM" id="SSF64518">
    <property type="entry name" value="Phase 1 flagellin"/>
    <property type="match status" value="1"/>
</dbReference>
<dbReference type="GO" id="GO:0009288">
    <property type="term" value="C:bacterial-type flagellum"/>
    <property type="evidence" value="ECO:0007669"/>
    <property type="project" value="UniProtKB-SubCell"/>
</dbReference>
<dbReference type="PANTHER" id="PTHR42792:SF1">
    <property type="entry name" value="FLAGELLAR HOOK-ASSOCIATED PROTEIN 3"/>
    <property type="match status" value="1"/>
</dbReference>
<evidence type="ECO:0000256" key="2">
    <source>
        <dbReference type="ARBA" id="ARBA00005709"/>
    </source>
</evidence>
<dbReference type="GO" id="GO:0005198">
    <property type="term" value="F:structural molecule activity"/>
    <property type="evidence" value="ECO:0007669"/>
    <property type="project" value="InterPro"/>
</dbReference>
<protein>
    <submittedName>
        <fullName evidence="5">Putative flagellar hook-associated protein FlgL</fullName>
    </submittedName>
</protein>
<keyword evidence="5" id="KW-0282">Flagellum</keyword>
<accession>A0A059FA84</accession>
<feature type="domain" description="Flagellin C-terminal" evidence="4">
    <location>
        <begin position="246"/>
        <end position="324"/>
    </location>
</feature>
<dbReference type="Proteomes" id="UP000024816">
    <property type="component" value="Unassembled WGS sequence"/>
</dbReference>
<dbReference type="InterPro" id="IPR001492">
    <property type="entry name" value="Flagellin"/>
</dbReference>
<reference evidence="5 6" key="1">
    <citation type="journal article" date="2014" name="Antonie Van Leeuwenhoek">
        <title>Hyphomonas beringensis sp. nov. and Hyphomonas chukchiensis sp. nov., isolated from surface seawater of the Bering Sea and Chukchi Sea.</title>
        <authorList>
            <person name="Li C."/>
            <person name="Lai Q."/>
            <person name="Li G."/>
            <person name="Dong C."/>
            <person name="Wang J."/>
            <person name="Liao Y."/>
            <person name="Shao Z."/>
        </authorList>
    </citation>
    <scope>NUCLEOTIDE SEQUENCE [LARGE SCALE GENOMIC DNA]</scope>
    <source>
        <strain evidence="5 6">VP2</strain>
    </source>
</reference>
<gene>
    <name evidence="5" type="ORF">HJA_13000</name>
</gene>
<dbReference type="eggNOG" id="COG1344">
    <property type="taxonomic scope" value="Bacteria"/>
</dbReference>
<sequence length="325" mass="34841">MRLTLPLTHLSGGLSETIVRLRERIDTTSEEAVTGRYKDMTAHLSGRIGKAMLGQKAIDDVSNERTQLVLKESRLEIIQQSLTAIDDNIGQLGVRMKAALGSEDFTAREAVVRDAQAALASTFSVLNTRHGERYLFSGNATNTKPFADADEFLDDVRAMAASATDAADFAAQMDTYFNTPGGGWQADIYAGTPTSSDPAGVTGTDPAIIQSVWGLAVLALSGSNETLALLDGNSDALIQATDTIADGQAALTNARAERGILQAQIETSKSALDVEETVLTHAFNQMTARDQYEAASELKQLETSLEASYTLTARLANLSLLNYMR</sequence>
<keyword evidence="5" id="KW-0966">Cell projection</keyword>
<dbReference type="RefSeq" id="WP_081814696.1">
    <property type="nucleotide sequence ID" value="NZ_ARYJ01000008.1"/>
</dbReference>
<dbReference type="AlphaFoldDB" id="A0A059FA84"/>
<keyword evidence="6" id="KW-1185">Reference proteome</keyword>
<evidence type="ECO:0000259" key="4">
    <source>
        <dbReference type="Pfam" id="PF00700"/>
    </source>
</evidence>
<keyword evidence="5" id="KW-0969">Cilium</keyword>
<dbReference type="EMBL" id="ARYJ01000008">
    <property type="protein sequence ID" value="KCZ87458.1"/>
    <property type="molecule type" value="Genomic_DNA"/>
</dbReference>
<proteinExistence type="inferred from homology"/>
<dbReference type="Gene3D" id="1.20.1330.10">
    <property type="entry name" value="f41 fragment of flagellin, N-terminal domain"/>
    <property type="match status" value="1"/>
</dbReference>
<comment type="similarity">
    <text evidence="2">Belongs to the bacterial flagellin family.</text>
</comment>
<comment type="subcellular location">
    <subcellularLocation>
        <location evidence="1">Bacterial flagellum</location>
    </subcellularLocation>
</comment>
<dbReference type="Pfam" id="PF00700">
    <property type="entry name" value="Flagellin_C"/>
    <property type="match status" value="1"/>
</dbReference>
<evidence type="ECO:0000256" key="3">
    <source>
        <dbReference type="ARBA" id="ARBA00023143"/>
    </source>
</evidence>
<name>A0A059FA84_9PROT</name>
<dbReference type="OrthoDB" id="7312911at2"/>
<evidence type="ECO:0000256" key="1">
    <source>
        <dbReference type="ARBA" id="ARBA00004365"/>
    </source>
</evidence>
<dbReference type="InterPro" id="IPR046358">
    <property type="entry name" value="Flagellin_C"/>
</dbReference>